<organism evidence="10 11">
    <name type="scientific">Marinobacterium aestuarii</name>
    <dbReference type="NCBI Taxonomy" id="1821621"/>
    <lineage>
        <taxon>Bacteria</taxon>
        <taxon>Pseudomonadati</taxon>
        <taxon>Pseudomonadota</taxon>
        <taxon>Gammaproteobacteria</taxon>
        <taxon>Oceanospirillales</taxon>
        <taxon>Oceanospirillaceae</taxon>
        <taxon>Marinobacterium</taxon>
    </lineage>
</organism>
<evidence type="ECO:0000259" key="9">
    <source>
        <dbReference type="PROSITE" id="PS50928"/>
    </source>
</evidence>
<comment type="similarity">
    <text evidence="2">Belongs to the binding-protein-dependent transport system permease family. MalFG subfamily.</text>
</comment>
<evidence type="ECO:0000256" key="2">
    <source>
        <dbReference type="ARBA" id="ARBA00009047"/>
    </source>
</evidence>
<dbReference type="RefSeq" id="WP_067383539.1">
    <property type="nucleotide sequence ID" value="NZ_CP015839.1"/>
</dbReference>
<dbReference type="AlphaFoldDB" id="A0A1A9EZZ1"/>
<evidence type="ECO:0000313" key="11">
    <source>
        <dbReference type="Proteomes" id="UP000078070"/>
    </source>
</evidence>
<dbReference type="STRING" id="1821621.A8C75_14000"/>
<keyword evidence="3 8" id="KW-0813">Transport</keyword>
<dbReference type="PROSITE" id="PS50928">
    <property type="entry name" value="ABC_TM1"/>
    <property type="match status" value="1"/>
</dbReference>
<protein>
    <submittedName>
        <fullName evidence="10">ABC transporter permease</fullName>
    </submittedName>
</protein>
<feature type="transmembrane region" description="Helical" evidence="8">
    <location>
        <begin position="108"/>
        <end position="130"/>
    </location>
</feature>
<proteinExistence type="inferred from homology"/>
<comment type="subcellular location">
    <subcellularLocation>
        <location evidence="1 8">Cell membrane</location>
        <topology evidence="1 8">Multi-pass membrane protein</topology>
    </subcellularLocation>
</comment>
<dbReference type="Gene3D" id="1.10.3720.10">
    <property type="entry name" value="MetI-like"/>
    <property type="match status" value="1"/>
</dbReference>
<feature type="transmembrane region" description="Helical" evidence="8">
    <location>
        <begin position="245"/>
        <end position="266"/>
    </location>
</feature>
<evidence type="ECO:0000256" key="5">
    <source>
        <dbReference type="ARBA" id="ARBA00022692"/>
    </source>
</evidence>
<keyword evidence="11" id="KW-1185">Reference proteome</keyword>
<dbReference type="Proteomes" id="UP000078070">
    <property type="component" value="Chromosome"/>
</dbReference>
<dbReference type="InterPro" id="IPR035906">
    <property type="entry name" value="MetI-like_sf"/>
</dbReference>
<evidence type="ECO:0000256" key="3">
    <source>
        <dbReference type="ARBA" id="ARBA00022448"/>
    </source>
</evidence>
<keyword evidence="6 8" id="KW-1133">Transmembrane helix</keyword>
<evidence type="ECO:0000313" key="10">
    <source>
        <dbReference type="EMBL" id="ANG63475.1"/>
    </source>
</evidence>
<dbReference type="GO" id="GO:0005886">
    <property type="term" value="C:plasma membrane"/>
    <property type="evidence" value="ECO:0007669"/>
    <property type="project" value="UniProtKB-SubCell"/>
</dbReference>
<name>A0A1A9EZZ1_9GAMM</name>
<feature type="transmembrane region" description="Helical" evidence="8">
    <location>
        <begin position="142"/>
        <end position="163"/>
    </location>
</feature>
<reference evidence="10 11" key="2">
    <citation type="journal article" date="2018" name="Int. J. Syst. Evol. Microbiol.">
        <title>Marinobacterium aestuarii sp. nov., a benzene-degrading marine bacterium isolated from estuary sediment.</title>
        <authorList>
            <person name="Bae S.S."/>
            <person name="Jung J."/>
            <person name="Chung D."/>
            <person name="Baek K."/>
        </authorList>
    </citation>
    <scope>NUCLEOTIDE SEQUENCE [LARGE SCALE GENOMIC DNA]</scope>
    <source>
        <strain evidence="10 11">ST58-10</strain>
    </source>
</reference>
<reference evidence="11" key="1">
    <citation type="submission" date="2016-05" db="EMBL/GenBank/DDBJ databases">
        <authorList>
            <person name="Baek K."/>
            <person name="Yang S.-J."/>
        </authorList>
    </citation>
    <scope>NUCLEOTIDE SEQUENCE [LARGE SCALE GENOMIC DNA]</scope>
    <source>
        <strain evidence="11">ST58-10</strain>
    </source>
</reference>
<sequence length="276" mass="30866">MLALRGYSRLIGYALLGLGVAIIIAPFLWISLQSFKFEIDILQGSWIFNPTLTNYTDVLYSRRSDFPVNIWNSLVVATVSTIFVLIIGTLAAYSLSRLKWNKYIAGGFLGWTLLFNMISPLTLIGPWYLIFREVGLSESLTALVLIHITLHMPMTIWLMMSYFNEVPKDIEDAAMMDGCRRIDVFWKIALPLVKPGLIAAGVLSFVFSWNEFAAALNLTSMDTATVPVAIARFAQQYEIQYGQMASASVLSTIPALFLMFFGQRFVVQGLTMGAVK</sequence>
<evidence type="ECO:0000256" key="7">
    <source>
        <dbReference type="ARBA" id="ARBA00023136"/>
    </source>
</evidence>
<dbReference type="GO" id="GO:0055085">
    <property type="term" value="P:transmembrane transport"/>
    <property type="evidence" value="ECO:0007669"/>
    <property type="project" value="InterPro"/>
</dbReference>
<feature type="transmembrane region" description="Helical" evidence="8">
    <location>
        <begin position="184"/>
        <end position="206"/>
    </location>
</feature>
<feature type="transmembrane region" description="Helical" evidence="8">
    <location>
        <begin position="12"/>
        <end position="32"/>
    </location>
</feature>
<dbReference type="SUPFAM" id="SSF161098">
    <property type="entry name" value="MetI-like"/>
    <property type="match status" value="1"/>
</dbReference>
<dbReference type="InterPro" id="IPR000515">
    <property type="entry name" value="MetI-like"/>
</dbReference>
<dbReference type="OrthoDB" id="9815445at2"/>
<evidence type="ECO:0000256" key="4">
    <source>
        <dbReference type="ARBA" id="ARBA00022475"/>
    </source>
</evidence>
<dbReference type="PANTHER" id="PTHR32243:SF18">
    <property type="entry name" value="INNER MEMBRANE ABC TRANSPORTER PERMEASE PROTEIN YCJP"/>
    <property type="match status" value="1"/>
</dbReference>
<evidence type="ECO:0000256" key="6">
    <source>
        <dbReference type="ARBA" id="ARBA00022989"/>
    </source>
</evidence>
<evidence type="ECO:0000256" key="8">
    <source>
        <dbReference type="RuleBase" id="RU363032"/>
    </source>
</evidence>
<dbReference type="InterPro" id="IPR050901">
    <property type="entry name" value="BP-dep_ABC_trans_perm"/>
</dbReference>
<keyword evidence="5 8" id="KW-0812">Transmembrane</keyword>
<feature type="domain" description="ABC transmembrane type-1" evidence="9">
    <location>
        <begin position="70"/>
        <end position="262"/>
    </location>
</feature>
<dbReference type="CDD" id="cd06261">
    <property type="entry name" value="TM_PBP2"/>
    <property type="match status" value="1"/>
</dbReference>
<dbReference type="Pfam" id="PF00528">
    <property type="entry name" value="BPD_transp_1"/>
    <property type="match status" value="1"/>
</dbReference>
<feature type="transmembrane region" description="Helical" evidence="8">
    <location>
        <begin position="70"/>
        <end position="96"/>
    </location>
</feature>
<keyword evidence="4" id="KW-1003">Cell membrane</keyword>
<accession>A0A1A9EZZ1</accession>
<dbReference type="KEGG" id="mars:A8C75_14000"/>
<dbReference type="EMBL" id="CP015839">
    <property type="protein sequence ID" value="ANG63475.1"/>
    <property type="molecule type" value="Genomic_DNA"/>
</dbReference>
<keyword evidence="7 8" id="KW-0472">Membrane</keyword>
<dbReference type="PANTHER" id="PTHR32243">
    <property type="entry name" value="MALTOSE TRANSPORT SYSTEM PERMEASE-RELATED"/>
    <property type="match status" value="1"/>
</dbReference>
<gene>
    <name evidence="10" type="ORF">A8C75_14000</name>
</gene>
<evidence type="ECO:0000256" key="1">
    <source>
        <dbReference type="ARBA" id="ARBA00004651"/>
    </source>
</evidence>